<accession>A0A4C1V2Z2</accession>
<organism evidence="2 3">
    <name type="scientific">Eumeta variegata</name>
    <name type="common">Bagworm moth</name>
    <name type="synonym">Eumeta japonica</name>
    <dbReference type="NCBI Taxonomy" id="151549"/>
    <lineage>
        <taxon>Eukaryota</taxon>
        <taxon>Metazoa</taxon>
        <taxon>Ecdysozoa</taxon>
        <taxon>Arthropoda</taxon>
        <taxon>Hexapoda</taxon>
        <taxon>Insecta</taxon>
        <taxon>Pterygota</taxon>
        <taxon>Neoptera</taxon>
        <taxon>Endopterygota</taxon>
        <taxon>Lepidoptera</taxon>
        <taxon>Glossata</taxon>
        <taxon>Ditrysia</taxon>
        <taxon>Tineoidea</taxon>
        <taxon>Psychidae</taxon>
        <taxon>Oiketicinae</taxon>
        <taxon>Eumeta</taxon>
    </lineage>
</organism>
<dbReference type="Proteomes" id="UP000299102">
    <property type="component" value="Unassembled WGS sequence"/>
</dbReference>
<gene>
    <name evidence="2" type="ORF">EVAR_14832_1</name>
</gene>
<proteinExistence type="predicted"/>
<feature type="compositionally biased region" description="Basic and acidic residues" evidence="1">
    <location>
        <begin position="20"/>
        <end position="31"/>
    </location>
</feature>
<evidence type="ECO:0000313" key="3">
    <source>
        <dbReference type="Proteomes" id="UP000299102"/>
    </source>
</evidence>
<dbReference type="AlphaFoldDB" id="A0A4C1V2Z2"/>
<sequence>MEPEGGYWNSSMVPRAAPRRCNDHDPARQWDDLAASRSSPTKDVRSRAASENHRLTPPAIRSRVPRQNRNR</sequence>
<name>A0A4C1V2Z2_EUMVA</name>
<evidence type="ECO:0000256" key="1">
    <source>
        <dbReference type="SAM" id="MobiDB-lite"/>
    </source>
</evidence>
<feature type="compositionally biased region" description="Basic and acidic residues" evidence="1">
    <location>
        <begin position="40"/>
        <end position="54"/>
    </location>
</feature>
<comment type="caution">
    <text evidence="2">The sequence shown here is derived from an EMBL/GenBank/DDBJ whole genome shotgun (WGS) entry which is preliminary data.</text>
</comment>
<keyword evidence="3" id="KW-1185">Reference proteome</keyword>
<reference evidence="2 3" key="1">
    <citation type="journal article" date="2019" name="Commun. Biol.">
        <title>The bagworm genome reveals a unique fibroin gene that provides high tensile strength.</title>
        <authorList>
            <person name="Kono N."/>
            <person name="Nakamura H."/>
            <person name="Ohtoshi R."/>
            <person name="Tomita M."/>
            <person name="Numata K."/>
            <person name="Arakawa K."/>
        </authorList>
    </citation>
    <scope>NUCLEOTIDE SEQUENCE [LARGE SCALE GENOMIC DNA]</scope>
</reference>
<protein>
    <submittedName>
        <fullName evidence="2">Uncharacterized protein</fullName>
    </submittedName>
</protein>
<feature type="region of interest" description="Disordered" evidence="1">
    <location>
        <begin position="1"/>
        <end position="71"/>
    </location>
</feature>
<dbReference type="EMBL" id="BGZK01000270">
    <property type="protein sequence ID" value="GBP33151.1"/>
    <property type="molecule type" value="Genomic_DNA"/>
</dbReference>
<evidence type="ECO:0000313" key="2">
    <source>
        <dbReference type="EMBL" id="GBP33151.1"/>
    </source>
</evidence>